<dbReference type="InterPro" id="IPR058647">
    <property type="entry name" value="BSH_CzcB-like"/>
</dbReference>
<dbReference type="Gene3D" id="2.40.50.100">
    <property type="match status" value="1"/>
</dbReference>
<evidence type="ECO:0000256" key="1">
    <source>
        <dbReference type="ARBA" id="ARBA00009477"/>
    </source>
</evidence>
<feature type="transmembrane region" description="Helical" evidence="2">
    <location>
        <begin position="12"/>
        <end position="32"/>
    </location>
</feature>
<dbReference type="InterPro" id="IPR006143">
    <property type="entry name" value="RND_pump_MFP"/>
</dbReference>
<name>A0A4R8DVI2_9BACT</name>
<evidence type="ECO:0000256" key="2">
    <source>
        <dbReference type="SAM" id="Phobius"/>
    </source>
</evidence>
<comment type="similarity">
    <text evidence="1">Belongs to the membrane fusion protein (MFP) (TC 8.A.1) family.</text>
</comment>
<dbReference type="SUPFAM" id="SSF111369">
    <property type="entry name" value="HlyD-like secretion proteins"/>
    <property type="match status" value="1"/>
</dbReference>
<dbReference type="Gene3D" id="2.40.30.170">
    <property type="match status" value="1"/>
</dbReference>
<accession>A0A4R8DVI2</accession>
<evidence type="ECO:0000313" key="6">
    <source>
        <dbReference type="Proteomes" id="UP000294498"/>
    </source>
</evidence>
<protein>
    <submittedName>
        <fullName evidence="5">RND family efflux transporter MFP subunit</fullName>
    </submittedName>
</protein>
<dbReference type="Pfam" id="PF25954">
    <property type="entry name" value="Beta-barrel_RND_2"/>
    <property type="match status" value="1"/>
</dbReference>
<dbReference type="Pfam" id="PF25973">
    <property type="entry name" value="BSH_CzcB"/>
    <property type="match status" value="1"/>
</dbReference>
<keyword evidence="2" id="KW-0812">Transmembrane</keyword>
<dbReference type="AlphaFoldDB" id="A0A4R8DVI2"/>
<keyword evidence="2" id="KW-1133">Transmembrane helix</keyword>
<proteinExistence type="inferred from homology"/>
<gene>
    <name evidence="5" type="ORF">EDB95_2233</name>
</gene>
<dbReference type="OrthoDB" id="9814657at2"/>
<dbReference type="NCBIfam" id="TIGR01730">
    <property type="entry name" value="RND_mfp"/>
    <property type="match status" value="1"/>
</dbReference>
<dbReference type="PANTHER" id="PTHR30469:SF37">
    <property type="entry name" value="RAGD PROTEIN"/>
    <property type="match status" value="1"/>
</dbReference>
<evidence type="ECO:0000259" key="4">
    <source>
        <dbReference type="Pfam" id="PF25973"/>
    </source>
</evidence>
<sequence length="370" mass="40026">MSQTSTKTALRIWIGGGLLVAVTAVSILLILARQNKTLADDTARRVAEVKAGPAVKTLRVGDATAPQELSLIGEARPYQSVTLYAKTSGYMDKIFVDKGDKVRQGQLMATIVSPETDQAYLAAVADLDNKRKILARDSALLKKEYIAPQDKEQMETEVRVAEAQVESLKQQQGYKDITAPFSGTVTARFADPGTLVQNATNAQTSAQPVVTVSEVDRIRVYVYVEQAVATYLKEGSPVEITLTERPDVHIKAAVTRLAGELDPKTRMELVEVDLPNMDDAIIPGSYVNVGFKMPVTGSGRLQVPTEALVIKDRKTVIPVIQPDSTIVYQPVKVGDNDGVKATILLGIKNGDLIGLNVGPGYNNGQKVRLQ</sequence>
<organism evidence="5 6">
    <name type="scientific">Dinghuibacter silviterrae</name>
    <dbReference type="NCBI Taxonomy" id="1539049"/>
    <lineage>
        <taxon>Bacteria</taxon>
        <taxon>Pseudomonadati</taxon>
        <taxon>Bacteroidota</taxon>
        <taxon>Chitinophagia</taxon>
        <taxon>Chitinophagales</taxon>
        <taxon>Chitinophagaceae</taxon>
        <taxon>Dinghuibacter</taxon>
    </lineage>
</organism>
<dbReference type="Gene3D" id="2.40.420.20">
    <property type="match status" value="1"/>
</dbReference>
<dbReference type="GO" id="GO:0015562">
    <property type="term" value="F:efflux transmembrane transporter activity"/>
    <property type="evidence" value="ECO:0007669"/>
    <property type="project" value="TreeGrafter"/>
</dbReference>
<feature type="domain" description="CzcB-like barrel-sandwich hybrid" evidence="4">
    <location>
        <begin position="81"/>
        <end position="202"/>
    </location>
</feature>
<dbReference type="InterPro" id="IPR058792">
    <property type="entry name" value="Beta-barrel_RND_2"/>
</dbReference>
<keyword evidence="2" id="KW-0472">Membrane</keyword>
<feature type="domain" description="CusB-like beta-barrel" evidence="3">
    <location>
        <begin position="222"/>
        <end position="291"/>
    </location>
</feature>
<dbReference type="Gene3D" id="1.10.287.470">
    <property type="entry name" value="Helix hairpin bin"/>
    <property type="match status" value="1"/>
</dbReference>
<dbReference type="GO" id="GO:1990281">
    <property type="term" value="C:efflux pump complex"/>
    <property type="evidence" value="ECO:0007669"/>
    <property type="project" value="TreeGrafter"/>
</dbReference>
<comment type="caution">
    <text evidence="5">The sequence shown here is derived from an EMBL/GenBank/DDBJ whole genome shotgun (WGS) entry which is preliminary data.</text>
</comment>
<evidence type="ECO:0000259" key="3">
    <source>
        <dbReference type="Pfam" id="PF25954"/>
    </source>
</evidence>
<dbReference type="EMBL" id="SODV01000001">
    <property type="protein sequence ID" value="TDX01201.1"/>
    <property type="molecule type" value="Genomic_DNA"/>
</dbReference>
<dbReference type="PANTHER" id="PTHR30469">
    <property type="entry name" value="MULTIDRUG RESISTANCE PROTEIN MDTA"/>
    <property type="match status" value="1"/>
</dbReference>
<evidence type="ECO:0000313" key="5">
    <source>
        <dbReference type="EMBL" id="TDX01201.1"/>
    </source>
</evidence>
<keyword evidence="6" id="KW-1185">Reference proteome</keyword>
<dbReference type="RefSeq" id="WP_133993547.1">
    <property type="nucleotide sequence ID" value="NZ_SODV01000001.1"/>
</dbReference>
<reference evidence="5 6" key="1">
    <citation type="submission" date="2019-03" db="EMBL/GenBank/DDBJ databases">
        <title>Genomic Encyclopedia of Type Strains, Phase IV (KMG-IV): sequencing the most valuable type-strain genomes for metagenomic binning, comparative biology and taxonomic classification.</title>
        <authorList>
            <person name="Goeker M."/>
        </authorList>
    </citation>
    <scope>NUCLEOTIDE SEQUENCE [LARGE SCALE GENOMIC DNA]</scope>
    <source>
        <strain evidence="5 6">DSM 100059</strain>
    </source>
</reference>
<dbReference type="Proteomes" id="UP000294498">
    <property type="component" value="Unassembled WGS sequence"/>
</dbReference>